<proteinExistence type="inferred from homology"/>
<dbReference type="Gene3D" id="1.20.1270.10">
    <property type="match status" value="1"/>
</dbReference>
<dbReference type="InParanoid" id="G1Q2N3"/>
<dbReference type="Ensembl" id="ENSMLUT00000028839.1">
    <property type="protein sequence ID" value="ENSMLUP00000017966.1"/>
    <property type="gene ID" value="ENSMLUG00000025845.1"/>
</dbReference>
<dbReference type="eggNOG" id="KOG0101">
    <property type="taxonomic scope" value="Eukaryota"/>
</dbReference>
<keyword evidence="2" id="KW-0547">Nucleotide-binding</keyword>
<reference evidence="4" key="2">
    <citation type="submission" date="2025-08" db="UniProtKB">
        <authorList>
            <consortium name="Ensembl"/>
        </authorList>
    </citation>
    <scope>IDENTIFICATION</scope>
</reference>
<evidence type="ECO:0000256" key="1">
    <source>
        <dbReference type="ARBA" id="ARBA00007381"/>
    </source>
</evidence>
<accession>G1Q2N3</accession>
<protein>
    <submittedName>
        <fullName evidence="4">Uncharacterized protein</fullName>
    </submittedName>
</protein>
<evidence type="ECO:0000313" key="4">
    <source>
        <dbReference type="Ensembl" id="ENSMLUP00000017966.1"/>
    </source>
</evidence>
<reference evidence="4 5" key="1">
    <citation type="journal article" date="2011" name="Nature">
        <title>A high-resolution map of human evolutionary constraint using 29 mammals.</title>
        <authorList>
            <person name="Lindblad-Toh K."/>
            <person name="Garber M."/>
            <person name="Zuk O."/>
            <person name="Lin M.F."/>
            <person name="Parker B.J."/>
            <person name="Washietl S."/>
            <person name="Kheradpour P."/>
            <person name="Ernst J."/>
            <person name="Jordan G."/>
            <person name="Mauceli E."/>
            <person name="Ward L.D."/>
            <person name="Lowe C.B."/>
            <person name="Holloway A.K."/>
            <person name="Clamp M."/>
            <person name="Gnerre S."/>
            <person name="Alfoldi J."/>
            <person name="Beal K."/>
            <person name="Chang J."/>
            <person name="Clawson H."/>
            <person name="Cuff J."/>
            <person name="Di Palma F."/>
            <person name="Fitzgerald S."/>
            <person name="Flicek P."/>
            <person name="Guttman M."/>
            <person name="Hubisz M.J."/>
            <person name="Jaffe D.B."/>
            <person name="Jungreis I."/>
            <person name="Kent W.J."/>
            <person name="Kostka D."/>
            <person name="Lara M."/>
            <person name="Martins A.L."/>
            <person name="Massingham T."/>
            <person name="Moltke I."/>
            <person name="Raney B.J."/>
            <person name="Rasmussen M.D."/>
            <person name="Robinson J."/>
            <person name="Stark A."/>
            <person name="Vilella A.J."/>
            <person name="Wen J."/>
            <person name="Xie X."/>
            <person name="Zody M.C."/>
            <person name="Baldwin J."/>
            <person name="Bloom T."/>
            <person name="Chin C.W."/>
            <person name="Heiman D."/>
            <person name="Nicol R."/>
            <person name="Nusbaum C."/>
            <person name="Young S."/>
            <person name="Wilkinson J."/>
            <person name="Worley K.C."/>
            <person name="Kovar C.L."/>
            <person name="Muzny D.M."/>
            <person name="Gibbs R.A."/>
            <person name="Cree A."/>
            <person name="Dihn H.H."/>
            <person name="Fowler G."/>
            <person name="Jhangiani S."/>
            <person name="Joshi V."/>
            <person name="Lee S."/>
            <person name="Lewis L.R."/>
            <person name="Nazareth L.V."/>
            <person name="Okwuonu G."/>
            <person name="Santibanez J."/>
            <person name="Warren W.C."/>
            <person name="Mardis E.R."/>
            <person name="Weinstock G.M."/>
            <person name="Wilson R.K."/>
            <person name="Delehaunty K."/>
            <person name="Dooling D."/>
            <person name="Fronik C."/>
            <person name="Fulton L."/>
            <person name="Fulton B."/>
            <person name="Graves T."/>
            <person name="Minx P."/>
            <person name="Sodergren E."/>
            <person name="Birney E."/>
            <person name="Margulies E.H."/>
            <person name="Herrero J."/>
            <person name="Green E.D."/>
            <person name="Haussler D."/>
            <person name="Siepel A."/>
            <person name="Goldman N."/>
            <person name="Pollard K.S."/>
            <person name="Pedersen J.S."/>
            <person name="Lander E.S."/>
            <person name="Kellis M."/>
        </authorList>
    </citation>
    <scope>NUCLEOTIDE SEQUENCE [LARGE SCALE GENOMIC DNA]</scope>
</reference>
<dbReference type="AlphaFoldDB" id="G1Q2N3"/>
<dbReference type="SUPFAM" id="SSF100934">
    <property type="entry name" value="Heat shock protein 70kD (HSP70), C-terminal subdomain"/>
    <property type="match status" value="1"/>
</dbReference>
<reference evidence="4" key="3">
    <citation type="submission" date="2025-09" db="UniProtKB">
        <authorList>
            <consortium name="Ensembl"/>
        </authorList>
    </citation>
    <scope>IDENTIFICATION</scope>
</reference>
<evidence type="ECO:0000256" key="3">
    <source>
        <dbReference type="ARBA" id="ARBA00022840"/>
    </source>
</evidence>
<keyword evidence="5" id="KW-1185">Reference proteome</keyword>
<dbReference type="Gene3D" id="2.60.34.10">
    <property type="entry name" value="Substrate Binding Domain Of DNAk, Chain A, domain 1"/>
    <property type="match status" value="1"/>
</dbReference>
<keyword evidence="3" id="KW-0067">ATP-binding</keyword>
<dbReference type="InterPro" id="IPR043129">
    <property type="entry name" value="ATPase_NBD"/>
</dbReference>
<dbReference type="HOGENOM" id="CLU_005965_10_0_1"/>
<dbReference type="InterPro" id="IPR029047">
    <property type="entry name" value="HSP70_peptide-bd_sf"/>
</dbReference>
<dbReference type="GeneTree" id="ENSGT00940000163356"/>
<dbReference type="InterPro" id="IPR029048">
    <property type="entry name" value="HSP70_C_sf"/>
</dbReference>
<dbReference type="PRINTS" id="PR00301">
    <property type="entry name" value="HEATSHOCK70"/>
</dbReference>
<dbReference type="Proteomes" id="UP000001074">
    <property type="component" value="Unassembled WGS sequence"/>
</dbReference>
<evidence type="ECO:0000256" key="2">
    <source>
        <dbReference type="ARBA" id="ARBA00022741"/>
    </source>
</evidence>
<comment type="similarity">
    <text evidence="1">Belongs to the heat shock protein 70 family.</text>
</comment>
<dbReference type="STRING" id="59463.ENSMLUP00000017966"/>
<dbReference type="Pfam" id="PF00012">
    <property type="entry name" value="HSP70"/>
    <property type="match status" value="1"/>
</dbReference>
<dbReference type="EMBL" id="AAPE02036682">
    <property type="status" value="NOT_ANNOTATED_CDS"/>
    <property type="molecule type" value="Genomic_DNA"/>
</dbReference>
<dbReference type="InterPro" id="IPR013126">
    <property type="entry name" value="Hsp_70_fam"/>
</dbReference>
<dbReference type="SUPFAM" id="SSF53067">
    <property type="entry name" value="Actin-like ATPase domain"/>
    <property type="match status" value="1"/>
</dbReference>
<organism evidence="4 5">
    <name type="scientific">Myotis lucifugus</name>
    <name type="common">Little brown bat</name>
    <dbReference type="NCBI Taxonomy" id="59463"/>
    <lineage>
        <taxon>Eukaryota</taxon>
        <taxon>Metazoa</taxon>
        <taxon>Chordata</taxon>
        <taxon>Craniata</taxon>
        <taxon>Vertebrata</taxon>
        <taxon>Euteleostomi</taxon>
        <taxon>Mammalia</taxon>
        <taxon>Eutheria</taxon>
        <taxon>Laurasiatheria</taxon>
        <taxon>Chiroptera</taxon>
        <taxon>Yangochiroptera</taxon>
        <taxon>Vespertilionidae</taxon>
        <taxon>Myotis</taxon>
    </lineage>
</organism>
<sequence length="318" mass="36212">ELNAHLFCGTLDIVQKALRDAKLDKFQIHDNVLLGNSTHILKIQKLLHDFFNRKKLRKSINLHEAVACCAEVQEAILSGDNSENIRDLQVLDVTPLSLGFETASRVMTVLIKHNTINPSKQTQTFTTHSDHQPGALFQVYEDKCTISMDNNLLDKFELTDIPPALRGVPQIEMTFDLDANGLSMSLMHKSTEKENEITITNHKNHLTKEESKHMQEAVTYKAEYEKRWYKVSSQNSLEFFTINIKATAKDEKPQVKLNDEDKQKILVNCNKILNCLDRNQSAKKEEFEYQQKELEKVCNSMIPKLSQSAGGKPGEMPG</sequence>
<dbReference type="Gene3D" id="3.30.420.40">
    <property type="match status" value="2"/>
</dbReference>
<evidence type="ECO:0000313" key="5">
    <source>
        <dbReference type="Proteomes" id="UP000001074"/>
    </source>
</evidence>
<dbReference type="SUPFAM" id="SSF100920">
    <property type="entry name" value="Heat shock protein 70kD (HSP70), peptide-binding domain"/>
    <property type="match status" value="1"/>
</dbReference>
<dbReference type="GO" id="GO:0140662">
    <property type="term" value="F:ATP-dependent protein folding chaperone"/>
    <property type="evidence" value="ECO:0007669"/>
    <property type="project" value="InterPro"/>
</dbReference>
<dbReference type="PANTHER" id="PTHR19375">
    <property type="entry name" value="HEAT SHOCK PROTEIN 70KDA"/>
    <property type="match status" value="1"/>
</dbReference>
<name>G1Q2N3_MYOLU</name>
<dbReference type="OMA" id="SMTKGNK"/>
<dbReference type="GO" id="GO:0005524">
    <property type="term" value="F:ATP binding"/>
    <property type="evidence" value="ECO:0007669"/>
    <property type="project" value="UniProtKB-KW"/>
</dbReference>